<dbReference type="AlphaFoldDB" id="A0A429X3P3"/>
<keyword evidence="2 3" id="KW-0378">Hydrolase</keyword>
<dbReference type="InterPro" id="IPR033120">
    <property type="entry name" value="HOTDOG_ACOT"/>
</dbReference>
<reference evidence="6 7" key="1">
    <citation type="submission" date="2018-12" db="EMBL/GenBank/DDBJ databases">
        <authorList>
            <person name="Sun L."/>
            <person name="Chen Z."/>
        </authorList>
    </citation>
    <scope>NUCLEOTIDE SEQUENCE [LARGE SCALE GENOMIC DNA]</scope>
    <source>
        <strain evidence="6 7">LMG 29736</strain>
    </source>
</reference>
<name>A0A429X3P3_SIMTE</name>
<proteinExistence type="inferred from homology"/>
<evidence type="ECO:0000256" key="1">
    <source>
        <dbReference type="ARBA" id="ARBA00010458"/>
    </source>
</evidence>
<evidence type="ECO:0000256" key="4">
    <source>
        <dbReference type="SAM" id="MobiDB-lite"/>
    </source>
</evidence>
<evidence type="ECO:0000313" key="7">
    <source>
        <dbReference type="Proteomes" id="UP000287296"/>
    </source>
</evidence>
<feature type="compositionally biased region" description="Basic and acidic residues" evidence="4">
    <location>
        <begin position="1"/>
        <end position="13"/>
    </location>
</feature>
<dbReference type="PANTHER" id="PTHR11049">
    <property type="entry name" value="ACYL COENZYME A THIOESTER HYDROLASE"/>
    <property type="match status" value="1"/>
</dbReference>
<dbReference type="CDD" id="cd03442">
    <property type="entry name" value="BFIT_BACH"/>
    <property type="match status" value="1"/>
</dbReference>
<gene>
    <name evidence="6" type="ORF">D5F11_019665</name>
</gene>
<dbReference type="Gene3D" id="3.10.129.10">
    <property type="entry name" value="Hotdog Thioesterase"/>
    <property type="match status" value="1"/>
</dbReference>
<dbReference type="InterPro" id="IPR006683">
    <property type="entry name" value="Thioestr_dom"/>
</dbReference>
<feature type="region of interest" description="Disordered" evidence="4">
    <location>
        <begin position="125"/>
        <end position="159"/>
    </location>
</feature>
<dbReference type="EMBL" id="QYTW02000025">
    <property type="protein sequence ID" value="RST58007.1"/>
    <property type="molecule type" value="Genomic_DNA"/>
</dbReference>
<dbReference type="RefSeq" id="WP_120117754.1">
    <property type="nucleotide sequence ID" value="NZ_DAMDJW010000028.1"/>
</dbReference>
<evidence type="ECO:0000313" key="6">
    <source>
        <dbReference type="EMBL" id="RST58007.1"/>
    </source>
</evidence>
<feature type="compositionally biased region" description="Polar residues" evidence="4">
    <location>
        <begin position="14"/>
        <end position="24"/>
    </location>
</feature>
<protein>
    <submittedName>
        <fullName evidence="6">Acyl-CoA thioesterase</fullName>
    </submittedName>
</protein>
<dbReference type="OrthoDB" id="9791628at2"/>
<dbReference type="PANTHER" id="PTHR11049:SF24">
    <property type="entry name" value="CYTOSOLIC ACYL COENZYME A THIOESTER HYDROLASE"/>
    <property type="match status" value="1"/>
</dbReference>
<dbReference type="InterPro" id="IPR040170">
    <property type="entry name" value="Cytosol_ACT"/>
</dbReference>
<dbReference type="InterPro" id="IPR029069">
    <property type="entry name" value="HotDog_dom_sf"/>
</dbReference>
<dbReference type="PROSITE" id="PS51770">
    <property type="entry name" value="HOTDOG_ACOT"/>
    <property type="match status" value="1"/>
</dbReference>
<evidence type="ECO:0000259" key="5">
    <source>
        <dbReference type="PROSITE" id="PS51770"/>
    </source>
</evidence>
<dbReference type="GO" id="GO:0006637">
    <property type="term" value="P:acyl-CoA metabolic process"/>
    <property type="evidence" value="ECO:0007669"/>
    <property type="project" value="TreeGrafter"/>
</dbReference>
<evidence type="ECO:0000256" key="3">
    <source>
        <dbReference type="PROSITE-ProRule" id="PRU01106"/>
    </source>
</evidence>
<dbReference type="Proteomes" id="UP000287296">
    <property type="component" value="Unassembled WGS sequence"/>
</dbReference>
<feature type="domain" description="HotDog ACOT-type" evidence="5">
    <location>
        <begin position="10"/>
        <end position="122"/>
    </location>
</feature>
<feature type="region of interest" description="Disordered" evidence="4">
    <location>
        <begin position="1"/>
        <end position="26"/>
    </location>
</feature>
<dbReference type="GO" id="GO:0009062">
    <property type="term" value="P:fatty acid catabolic process"/>
    <property type="evidence" value="ECO:0007669"/>
    <property type="project" value="TreeGrafter"/>
</dbReference>
<evidence type="ECO:0000256" key="2">
    <source>
        <dbReference type="ARBA" id="ARBA00022801"/>
    </source>
</evidence>
<dbReference type="SUPFAM" id="SSF54637">
    <property type="entry name" value="Thioesterase/thiol ester dehydrase-isomerase"/>
    <property type="match status" value="1"/>
</dbReference>
<sequence>MEQRQSKKMKDSLTIKTSHVSPPDTNHHGNLFGGKLMSDVDDVASIAAARFARKPVVTVSTDSVDFFKPIRIGDAVTMEAIVTWSGTTSMEVFVKVLSEHLITGEKSIAAFSFLTFVALDENGRPSPVPKAIPESEEEHWLNKTAKSRAAHRQKRKKESRDLADFFSNLSL</sequence>
<dbReference type="GO" id="GO:0005829">
    <property type="term" value="C:cytosol"/>
    <property type="evidence" value="ECO:0007669"/>
    <property type="project" value="TreeGrafter"/>
</dbReference>
<accession>A0A429X3P3</accession>
<comment type="caution">
    <text evidence="6">The sequence shown here is derived from an EMBL/GenBank/DDBJ whole genome shotgun (WGS) entry which is preliminary data.</text>
</comment>
<organism evidence="6 7">
    <name type="scientific">Siminovitchia terrae</name>
    <name type="common">Bacillus terrae</name>
    <dbReference type="NCBI Taxonomy" id="1914933"/>
    <lineage>
        <taxon>Bacteria</taxon>
        <taxon>Bacillati</taxon>
        <taxon>Bacillota</taxon>
        <taxon>Bacilli</taxon>
        <taxon>Bacillales</taxon>
        <taxon>Bacillaceae</taxon>
        <taxon>Siminovitchia</taxon>
    </lineage>
</organism>
<dbReference type="GO" id="GO:0052816">
    <property type="term" value="F:long-chain fatty acyl-CoA hydrolase activity"/>
    <property type="evidence" value="ECO:0007669"/>
    <property type="project" value="TreeGrafter"/>
</dbReference>
<dbReference type="Pfam" id="PF03061">
    <property type="entry name" value="4HBT"/>
    <property type="match status" value="1"/>
</dbReference>
<feature type="compositionally biased region" description="Basic residues" evidence="4">
    <location>
        <begin position="145"/>
        <end position="157"/>
    </location>
</feature>
<comment type="similarity">
    <text evidence="1">Belongs to the acyl coenzyme A hydrolase family.</text>
</comment>